<feature type="domain" description="Glycosyltransferase 2-like" evidence="1">
    <location>
        <begin position="25"/>
        <end position="142"/>
    </location>
</feature>
<dbReference type="EMBL" id="JARWAL010000002">
    <property type="protein sequence ID" value="MDR5891921.1"/>
    <property type="molecule type" value="Genomic_DNA"/>
</dbReference>
<dbReference type="PANTHER" id="PTHR22916">
    <property type="entry name" value="GLYCOSYLTRANSFERASE"/>
    <property type="match status" value="1"/>
</dbReference>
<dbReference type="EC" id="2.4.-.-" evidence="2"/>
<evidence type="ECO:0000259" key="1">
    <source>
        <dbReference type="Pfam" id="PF00535"/>
    </source>
</evidence>
<dbReference type="PANTHER" id="PTHR22916:SF3">
    <property type="entry name" value="UDP-GLCNAC:BETAGAL BETA-1,3-N-ACETYLGLUCOSAMINYLTRANSFERASE-LIKE PROTEIN 1"/>
    <property type="match status" value="1"/>
</dbReference>
<dbReference type="Gene3D" id="3.90.550.10">
    <property type="entry name" value="Spore Coat Polysaccharide Biosynthesis Protein SpsA, Chain A"/>
    <property type="match status" value="1"/>
</dbReference>
<dbReference type="SUPFAM" id="SSF53448">
    <property type="entry name" value="Nucleotide-diphospho-sugar transferases"/>
    <property type="match status" value="1"/>
</dbReference>
<sequence>MRSLDEIKRHWSPELTEPLVSVECIVYHNEGNLAQTLDSILDQETGFPFEIIVHDDASSDATPEIVRRYEKAYPGIVKAICQQENQLSQGIRPDTFTSRLYRGKYIASCEGDDYWVDRYKLAKQVAMLEKHPECDLCFHSSYKIEVGSTGKERVADYGMSPRLVPAGEIIERRHGSIATASVMVRSSITDAYLEFMAGQEDKVVGDVYFQIMAAIRGGGCYLPDAMSVYRYKVPGSWSDSQARNPGIKLQRLRQRICSHERLDALTDYRFTKNFKASSRHLILKGVKEAGATLHDKHEFYTRFSHYLSVSERAFASLVIMCPWLVHFIRRMRARASRHLANRAIGT</sequence>
<keyword evidence="2" id="KW-0328">Glycosyltransferase</keyword>
<name>A0ABU1GK07_9GAMM</name>
<reference evidence="2 3" key="1">
    <citation type="submission" date="2023-04" db="EMBL/GenBank/DDBJ databases">
        <title>A long-awaited taxogenomic arrangement of the family Halomonadaceae.</title>
        <authorList>
            <person name="De La Haba R."/>
            <person name="Chuvochina M."/>
            <person name="Wittouck S."/>
            <person name="Arahal D.R."/>
            <person name="Sanchez-Porro C."/>
            <person name="Hugenholtz P."/>
            <person name="Ventosa A."/>
        </authorList>
    </citation>
    <scope>NUCLEOTIDE SEQUENCE [LARGE SCALE GENOMIC DNA]</scope>
    <source>
        <strain evidence="2 3">DSM 17332</strain>
    </source>
</reference>
<keyword evidence="3" id="KW-1185">Reference proteome</keyword>
<protein>
    <submittedName>
        <fullName evidence="2">Glycosyltransferase</fullName>
        <ecNumber evidence="2">2.4.-.-</ecNumber>
    </submittedName>
</protein>
<gene>
    <name evidence="2" type="ORF">QC820_03770</name>
</gene>
<accession>A0ABU1GK07</accession>
<dbReference type="GO" id="GO:0016757">
    <property type="term" value="F:glycosyltransferase activity"/>
    <property type="evidence" value="ECO:0007669"/>
    <property type="project" value="UniProtKB-KW"/>
</dbReference>
<dbReference type="Proteomes" id="UP001252270">
    <property type="component" value="Unassembled WGS sequence"/>
</dbReference>
<evidence type="ECO:0000313" key="2">
    <source>
        <dbReference type="EMBL" id="MDR5891921.1"/>
    </source>
</evidence>
<dbReference type="InterPro" id="IPR029044">
    <property type="entry name" value="Nucleotide-diphossugar_trans"/>
</dbReference>
<dbReference type="Pfam" id="PF00535">
    <property type="entry name" value="Glycos_transf_2"/>
    <property type="match status" value="1"/>
</dbReference>
<dbReference type="InterPro" id="IPR001173">
    <property type="entry name" value="Glyco_trans_2-like"/>
</dbReference>
<dbReference type="RefSeq" id="WP_309635829.1">
    <property type="nucleotide sequence ID" value="NZ_JARWAL010000002.1"/>
</dbReference>
<keyword evidence="2" id="KW-0808">Transferase</keyword>
<evidence type="ECO:0000313" key="3">
    <source>
        <dbReference type="Proteomes" id="UP001252270"/>
    </source>
</evidence>
<comment type="caution">
    <text evidence="2">The sequence shown here is derived from an EMBL/GenBank/DDBJ whole genome shotgun (WGS) entry which is preliminary data.</text>
</comment>
<proteinExistence type="predicted"/>
<organism evidence="2 3">
    <name type="scientific">Halomonas mongoliensis</name>
    <dbReference type="NCBI Taxonomy" id="321265"/>
    <lineage>
        <taxon>Bacteria</taxon>
        <taxon>Pseudomonadati</taxon>
        <taxon>Pseudomonadota</taxon>
        <taxon>Gammaproteobacteria</taxon>
        <taxon>Oceanospirillales</taxon>
        <taxon>Halomonadaceae</taxon>
        <taxon>Halomonas</taxon>
    </lineage>
</organism>